<dbReference type="SUPFAM" id="SSF50677">
    <property type="entry name" value="ValRS/IleRS/LeuRS editing domain"/>
    <property type="match status" value="1"/>
</dbReference>
<keyword evidence="4" id="KW-0547">Nucleotide-binding</keyword>
<evidence type="ECO:0000256" key="4">
    <source>
        <dbReference type="ARBA" id="ARBA00022741"/>
    </source>
</evidence>
<dbReference type="PANTHER" id="PTHR11946:SF109">
    <property type="entry name" value="VALINE--TRNA LIGASE"/>
    <property type="match status" value="1"/>
</dbReference>
<evidence type="ECO:0000256" key="1">
    <source>
        <dbReference type="ARBA" id="ARBA00005594"/>
    </source>
</evidence>
<dbReference type="GO" id="GO:0006438">
    <property type="term" value="P:valyl-tRNA aminoacylation"/>
    <property type="evidence" value="ECO:0007669"/>
    <property type="project" value="InterPro"/>
</dbReference>
<protein>
    <recommendedName>
        <fullName evidence="2">valine--tRNA ligase</fullName>
        <ecNumber evidence="2">6.1.1.9</ecNumber>
    </recommendedName>
    <alternativeName>
        <fullName evidence="8">Valyl-tRNA synthetase</fullName>
    </alternativeName>
</protein>
<organism evidence="9 10">
    <name type="scientific">Rosa chinensis</name>
    <name type="common">China rose</name>
    <dbReference type="NCBI Taxonomy" id="74649"/>
    <lineage>
        <taxon>Eukaryota</taxon>
        <taxon>Viridiplantae</taxon>
        <taxon>Streptophyta</taxon>
        <taxon>Embryophyta</taxon>
        <taxon>Tracheophyta</taxon>
        <taxon>Spermatophyta</taxon>
        <taxon>Magnoliopsida</taxon>
        <taxon>eudicotyledons</taxon>
        <taxon>Gunneridae</taxon>
        <taxon>Pentapetalae</taxon>
        <taxon>rosids</taxon>
        <taxon>fabids</taxon>
        <taxon>Rosales</taxon>
        <taxon>Rosaceae</taxon>
        <taxon>Rosoideae</taxon>
        <taxon>Rosoideae incertae sedis</taxon>
        <taxon>Rosa</taxon>
    </lineage>
</organism>
<evidence type="ECO:0000313" key="10">
    <source>
        <dbReference type="Proteomes" id="UP000238479"/>
    </source>
</evidence>
<evidence type="ECO:0000256" key="8">
    <source>
        <dbReference type="ARBA" id="ARBA00029936"/>
    </source>
</evidence>
<comment type="similarity">
    <text evidence="1">Belongs to the class-I aminoacyl-tRNA synthetase family.</text>
</comment>
<keyword evidence="6" id="KW-0648">Protein biosynthesis</keyword>
<dbReference type="GO" id="GO:0004832">
    <property type="term" value="F:valine-tRNA ligase activity"/>
    <property type="evidence" value="ECO:0007669"/>
    <property type="project" value="UniProtKB-EC"/>
</dbReference>
<reference evidence="9 10" key="1">
    <citation type="journal article" date="2018" name="Nat. Genet.">
        <title>The Rosa genome provides new insights in the design of modern roses.</title>
        <authorList>
            <person name="Bendahmane M."/>
        </authorList>
    </citation>
    <scope>NUCLEOTIDE SEQUENCE [LARGE SCALE GENOMIC DNA]</scope>
    <source>
        <strain evidence="10">cv. Old Blush</strain>
    </source>
</reference>
<dbReference type="Gramene" id="PRQ20819">
    <property type="protein sequence ID" value="PRQ20819"/>
    <property type="gene ID" value="RchiOBHm_Chr7g0232281"/>
</dbReference>
<dbReference type="InterPro" id="IPR002303">
    <property type="entry name" value="Valyl-tRNA_ligase"/>
</dbReference>
<sequence>MIENPVEFGVMTLFAYHVEEDLGEIVVATTGIGTMLGDTAIVVHPDDEIYKHLHGNMQSIHLMEERFL</sequence>
<evidence type="ECO:0000256" key="3">
    <source>
        <dbReference type="ARBA" id="ARBA00022598"/>
    </source>
</evidence>
<proteinExistence type="inferred from homology"/>
<dbReference type="GO" id="GO:0002161">
    <property type="term" value="F:aminoacyl-tRNA deacylase activity"/>
    <property type="evidence" value="ECO:0007669"/>
    <property type="project" value="InterPro"/>
</dbReference>
<dbReference type="EMBL" id="PDCK01000045">
    <property type="protein sequence ID" value="PRQ20819.1"/>
    <property type="molecule type" value="Genomic_DNA"/>
</dbReference>
<dbReference type="Proteomes" id="UP000238479">
    <property type="component" value="Chromosome 7"/>
</dbReference>
<accession>A0A2P6PFX9</accession>
<dbReference type="GO" id="GO:0005829">
    <property type="term" value="C:cytosol"/>
    <property type="evidence" value="ECO:0007669"/>
    <property type="project" value="TreeGrafter"/>
</dbReference>
<evidence type="ECO:0000313" key="9">
    <source>
        <dbReference type="EMBL" id="PRQ20819.1"/>
    </source>
</evidence>
<dbReference type="Gene3D" id="3.90.740.10">
    <property type="entry name" value="Valyl/Leucyl/Isoleucyl-tRNA synthetase, editing domain"/>
    <property type="match status" value="1"/>
</dbReference>
<evidence type="ECO:0000256" key="7">
    <source>
        <dbReference type="ARBA" id="ARBA00023146"/>
    </source>
</evidence>
<gene>
    <name evidence="9" type="ORF">RchiOBHm_Chr7g0232281</name>
</gene>
<dbReference type="InterPro" id="IPR009008">
    <property type="entry name" value="Val/Leu/Ile-tRNA-synth_edit"/>
</dbReference>
<name>A0A2P6PFX9_ROSCH</name>
<dbReference type="AlphaFoldDB" id="A0A2P6PFX9"/>
<dbReference type="PANTHER" id="PTHR11946">
    <property type="entry name" value="VALYL-TRNA SYNTHETASES"/>
    <property type="match status" value="1"/>
</dbReference>
<keyword evidence="7" id="KW-0030">Aminoacyl-tRNA synthetase</keyword>
<evidence type="ECO:0000256" key="2">
    <source>
        <dbReference type="ARBA" id="ARBA00013169"/>
    </source>
</evidence>
<comment type="caution">
    <text evidence="9">The sequence shown here is derived from an EMBL/GenBank/DDBJ whole genome shotgun (WGS) entry which is preliminary data.</text>
</comment>
<dbReference type="GO" id="GO:0005524">
    <property type="term" value="F:ATP binding"/>
    <property type="evidence" value="ECO:0007669"/>
    <property type="project" value="UniProtKB-KW"/>
</dbReference>
<dbReference type="EC" id="6.1.1.9" evidence="2"/>
<evidence type="ECO:0000256" key="5">
    <source>
        <dbReference type="ARBA" id="ARBA00022840"/>
    </source>
</evidence>
<dbReference type="STRING" id="74649.A0A2P6PFX9"/>
<keyword evidence="10" id="KW-1185">Reference proteome</keyword>
<keyword evidence="5" id="KW-0067">ATP-binding</keyword>
<keyword evidence="3 9" id="KW-0436">Ligase</keyword>
<evidence type="ECO:0000256" key="6">
    <source>
        <dbReference type="ARBA" id="ARBA00022917"/>
    </source>
</evidence>